<dbReference type="Gene3D" id="2.60.40.1740">
    <property type="entry name" value="hypothetical protein (bacova_03559)"/>
    <property type="match status" value="1"/>
</dbReference>
<dbReference type="Proteomes" id="UP000290848">
    <property type="component" value="Unassembled WGS sequence"/>
</dbReference>
<comment type="caution">
    <text evidence="2">The sequence shown here is derived from an EMBL/GenBank/DDBJ whole genome shotgun (WGS) entry which is preliminary data.</text>
</comment>
<gene>
    <name evidence="2" type="ORF">EKH83_17095</name>
</gene>
<dbReference type="Pfam" id="PF08522">
    <property type="entry name" value="BT_3987-like_N"/>
    <property type="match status" value="1"/>
</dbReference>
<dbReference type="Pfam" id="PF00754">
    <property type="entry name" value="F5_F8_type_C"/>
    <property type="match status" value="1"/>
</dbReference>
<dbReference type="Gene3D" id="2.60.120.260">
    <property type="entry name" value="Galactose-binding domain-like"/>
    <property type="match status" value="1"/>
</dbReference>
<evidence type="ECO:0000313" key="2">
    <source>
        <dbReference type="EMBL" id="RXF67989.1"/>
    </source>
</evidence>
<organism evidence="2 3">
    <name type="scientific">Arcticibacter tournemirensis</name>
    <dbReference type="NCBI Taxonomy" id="699437"/>
    <lineage>
        <taxon>Bacteria</taxon>
        <taxon>Pseudomonadati</taxon>
        <taxon>Bacteroidota</taxon>
        <taxon>Sphingobacteriia</taxon>
        <taxon>Sphingobacteriales</taxon>
        <taxon>Sphingobacteriaceae</taxon>
        <taxon>Arcticibacter</taxon>
    </lineage>
</organism>
<dbReference type="RefSeq" id="WP_128770677.1">
    <property type="nucleotide sequence ID" value="NZ_RXOC01000013.1"/>
</dbReference>
<dbReference type="AlphaFoldDB" id="A0A4Q0M5H5"/>
<evidence type="ECO:0000259" key="1">
    <source>
        <dbReference type="PROSITE" id="PS50022"/>
    </source>
</evidence>
<evidence type="ECO:0000313" key="3">
    <source>
        <dbReference type="Proteomes" id="UP000290848"/>
    </source>
</evidence>
<name>A0A4Q0M5H5_9SPHI</name>
<dbReference type="SUPFAM" id="SSF49785">
    <property type="entry name" value="Galactose-binding domain-like"/>
    <property type="match status" value="1"/>
</dbReference>
<reference evidence="2 3" key="1">
    <citation type="submission" date="2018-12" db="EMBL/GenBank/DDBJ databases">
        <title>The Draft Genome Sequence of the Soil Bacterium Pedobacter tournemirensis R1.</title>
        <authorList>
            <person name="He J."/>
        </authorList>
    </citation>
    <scope>NUCLEOTIDE SEQUENCE [LARGE SCALE GENOMIC DNA]</scope>
    <source>
        <strain evidence="2 3">R1</strain>
    </source>
</reference>
<feature type="domain" description="F5/8 type C" evidence="1">
    <location>
        <begin position="168"/>
        <end position="322"/>
    </location>
</feature>
<proteinExistence type="predicted"/>
<dbReference type="InterPro" id="IPR000421">
    <property type="entry name" value="FA58C"/>
</dbReference>
<protein>
    <submittedName>
        <fullName evidence="2">DUF1735 domain-containing protein</fullName>
    </submittedName>
</protein>
<dbReference type="InterPro" id="IPR008979">
    <property type="entry name" value="Galactose-bd-like_sf"/>
</dbReference>
<accession>A0A4Q0M5H5</accession>
<sequence length="323" mass="35948">MNTKIIIKYLFIALAIVTSSGCEQIDIPKEDLTPSYDRIYMAAAARNPNAVKIKMADSVYHITYGASFGGYGKANQDIEVTFEIDPSKADLFNVKNGTSYPLLPQDSYEFSQTSALIKKGTISTEPLNVKVNPFEKLELFKQYILPITIKSVSSGIALNESLTTAYYLVQPSLDFADFPDFNRSKWSVVDVSTEEPAEGEVNGGLGIHIIDNKTSTFWHSKWDGGEAPLPHWFIVDMGESHLLRGLSFIGRQSSNNGKPASVKVETSIDRTSWKEAGMLNLQNTNSQQKFFLSSFNESRYIRITILSTHGNTRYSHLAELGAF</sequence>
<dbReference type="InterPro" id="IPR013728">
    <property type="entry name" value="BT_3987-like_N"/>
</dbReference>
<dbReference type="PROSITE" id="PS50022">
    <property type="entry name" value="FA58C_3"/>
    <property type="match status" value="1"/>
</dbReference>
<dbReference type="PROSITE" id="PS51257">
    <property type="entry name" value="PROKAR_LIPOPROTEIN"/>
    <property type="match status" value="1"/>
</dbReference>
<dbReference type="EMBL" id="RXOC01000013">
    <property type="protein sequence ID" value="RXF67989.1"/>
    <property type="molecule type" value="Genomic_DNA"/>
</dbReference>